<dbReference type="Pfam" id="PF17855">
    <property type="entry name" value="MCM_lid"/>
    <property type="match status" value="1"/>
</dbReference>
<dbReference type="Gene3D" id="3.40.50.300">
    <property type="entry name" value="P-loop containing nucleotide triphosphate hydrolases"/>
    <property type="match status" value="1"/>
</dbReference>
<evidence type="ECO:0000256" key="2">
    <source>
        <dbReference type="ARBA" id="ARBA00008010"/>
    </source>
</evidence>
<evidence type="ECO:0000256" key="4">
    <source>
        <dbReference type="ARBA" id="ARBA00022741"/>
    </source>
</evidence>
<accession>S7XSP0</accession>
<keyword evidence="4 8" id="KW-0547">Nucleotide-binding</keyword>
<dbReference type="InterPro" id="IPR041562">
    <property type="entry name" value="MCM_lid"/>
</dbReference>
<evidence type="ECO:0000313" key="11">
    <source>
        <dbReference type="Proteomes" id="UP000014978"/>
    </source>
</evidence>
<gene>
    <name evidence="10" type="ORF">SLOPH_1341</name>
</gene>
<dbReference type="InterPro" id="IPR001208">
    <property type="entry name" value="MCM_dom"/>
</dbReference>
<dbReference type="PROSITE" id="PS50051">
    <property type="entry name" value="MCM_2"/>
    <property type="match status" value="1"/>
</dbReference>
<keyword evidence="6 8" id="KW-0238">DNA-binding</keyword>
<dbReference type="GO" id="GO:0006279">
    <property type="term" value="P:premeiotic DNA replication"/>
    <property type="evidence" value="ECO:0007669"/>
    <property type="project" value="UniProtKB-ARBA"/>
</dbReference>
<evidence type="ECO:0000256" key="5">
    <source>
        <dbReference type="ARBA" id="ARBA00022840"/>
    </source>
</evidence>
<dbReference type="InterPro" id="IPR018525">
    <property type="entry name" value="MCM_CS"/>
</dbReference>
<dbReference type="OrthoDB" id="7462577at2759"/>
<organism evidence="10 11">
    <name type="scientific">Spraguea lophii (strain 42_110)</name>
    <name type="common">Microsporidian parasite</name>
    <dbReference type="NCBI Taxonomy" id="1358809"/>
    <lineage>
        <taxon>Eukaryota</taxon>
        <taxon>Fungi</taxon>
        <taxon>Fungi incertae sedis</taxon>
        <taxon>Microsporidia</taxon>
        <taxon>Spragueidae</taxon>
        <taxon>Spraguea</taxon>
    </lineage>
</organism>
<comment type="similarity">
    <text evidence="2 8">Belongs to the MCM family.</text>
</comment>
<evidence type="ECO:0000256" key="7">
    <source>
        <dbReference type="ARBA" id="ARBA00023242"/>
    </source>
</evidence>
<dbReference type="InterPro" id="IPR031327">
    <property type="entry name" value="MCM"/>
</dbReference>
<dbReference type="Pfam" id="PF17207">
    <property type="entry name" value="MCM_OB"/>
    <property type="match status" value="1"/>
</dbReference>
<dbReference type="PANTHER" id="PTHR11630">
    <property type="entry name" value="DNA REPLICATION LICENSING FACTOR MCM FAMILY MEMBER"/>
    <property type="match status" value="1"/>
</dbReference>
<dbReference type="GO" id="GO:0043596">
    <property type="term" value="C:nuclear replication fork"/>
    <property type="evidence" value="ECO:0007669"/>
    <property type="project" value="UniProtKB-ARBA"/>
</dbReference>
<dbReference type="GO" id="GO:0005524">
    <property type="term" value="F:ATP binding"/>
    <property type="evidence" value="ECO:0007669"/>
    <property type="project" value="UniProtKB-KW"/>
</dbReference>
<dbReference type="Pfam" id="PF25051">
    <property type="entry name" value="WHD_MCM8"/>
    <property type="match status" value="1"/>
</dbReference>
<name>S7XSP0_SPRLO</name>
<dbReference type="GO" id="GO:0005656">
    <property type="term" value="C:nuclear pre-replicative complex"/>
    <property type="evidence" value="ECO:0007669"/>
    <property type="project" value="UniProtKB-ARBA"/>
</dbReference>
<dbReference type="InParanoid" id="S7XSP0"/>
<dbReference type="InterPro" id="IPR027417">
    <property type="entry name" value="P-loop_NTPase"/>
</dbReference>
<protein>
    <recommendedName>
        <fullName evidence="3">DNA helicase</fullName>
        <ecNumber evidence="3">3.6.4.12</ecNumber>
    </recommendedName>
</protein>
<dbReference type="VEuPathDB" id="MicrosporidiaDB:SLOPH_1341"/>
<dbReference type="Gene3D" id="2.20.28.10">
    <property type="match status" value="1"/>
</dbReference>
<dbReference type="InterPro" id="IPR033762">
    <property type="entry name" value="MCM_OB"/>
</dbReference>
<evidence type="ECO:0000256" key="1">
    <source>
        <dbReference type="ARBA" id="ARBA00004123"/>
    </source>
</evidence>
<dbReference type="AlphaFoldDB" id="S7XSP0"/>
<comment type="caution">
    <text evidence="10">The sequence shown here is derived from an EMBL/GenBank/DDBJ whole genome shotgun (WGS) entry which is preliminary data.</text>
</comment>
<dbReference type="SMART" id="SM00350">
    <property type="entry name" value="MCM"/>
    <property type="match status" value="1"/>
</dbReference>
<dbReference type="STRING" id="1358809.S7XSP0"/>
<dbReference type="PANTHER" id="PTHR11630:SF47">
    <property type="entry name" value="DNA HELICASE MCM8"/>
    <property type="match status" value="1"/>
</dbReference>
<dbReference type="GO" id="GO:0006310">
    <property type="term" value="P:DNA recombination"/>
    <property type="evidence" value="ECO:0007669"/>
    <property type="project" value="UniProtKB-ARBA"/>
</dbReference>
<comment type="subcellular location">
    <subcellularLocation>
        <location evidence="1">Nucleus</location>
    </subcellularLocation>
</comment>
<dbReference type="InterPro" id="IPR012340">
    <property type="entry name" value="NA-bd_OB-fold"/>
</dbReference>
<feature type="domain" description="MCM C-terminal AAA(+) ATPase" evidence="9">
    <location>
        <begin position="277"/>
        <end position="466"/>
    </location>
</feature>
<evidence type="ECO:0000259" key="9">
    <source>
        <dbReference type="PROSITE" id="PS50051"/>
    </source>
</evidence>
<proteinExistence type="inferred from homology"/>
<dbReference type="PROSITE" id="PS00847">
    <property type="entry name" value="MCM_1"/>
    <property type="match status" value="1"/>
</dbReference>
<dbReference type="HOGENOM" id="CLU_000995_7_2_1"/>
<evidence type="ECO:0000256" key="3">
    <source>
        <dbReference type="ARBA" id="ARBA00012551"/>
    </source>
</evidence>
<dbReference type="GO" id="GO:0003697">
    <property type="term" value="F:single-stranded DNA binding"/>
    <property type="evidence" value="ECO:0007669"/>
    <property type="project" value="TreeGrafter"/>
</dbReference>
<dbReference type="EC" id="3.6.4.12" evidence="3"/>
<keyword evidence="11" id="KW-1185">Reference proteome</keyword>
<keyword evidence="5 8" id="KW-0067">ATP-binding</keyword>
<dbReference type="OMA" id="THTVDWQ"/>
<dbReference type="GO" id="GO:0042555">
    <property type="term" value="C:MCM complex"/>
    <property type="evidence" value="ECO:0007669"/>
    <property type="project" value="UniProtKB-ARBA"/>
</dbReference>
<reference evidence="11" key="1">
    <citation type="journal article" date="2013" name="PLoS Genet.">
        <title>The genome of Spraguea lophii and the basis of host-microsporidian interactions.</title>
        <authorList>
            <person name="Campbell S.E."/>
            <person name="Williams T.A."/>
            <person name="Yousuf A."/>
            <person name="Soanes D.M."/>
            <person name="Paszkiewicz K.H."/>
            <person name="Williams B.A.P."/>
        </authorList>
    </citation>
    <scope>NUCLEOTIDE SEQUENCE [LARGE SCALE GENOMIC DNA]</scope>
    <source>
        <strain evidence="11">42_110</strain>
    </source>
</reference>
<dbReference type="Pfam" id="PF00493">
    <property type="entry name" value="MCM"/>
    <property type="match status" value="1"/>
</dbReference>
<dbReference type="Proteomes" id="UP000014978">
    <property type="component" value="Unassembled WGS sequence"/>
</dbReference>
<dbReference type="InterPro" id="IPR056875">
    <property type="entry name" value="MCM8/REC_WHD"/>
</dbReference>
<sequence>MNMESWDLYFKGDDISLMNESAHLISIITGKIELDIRQEQLSEISSSSKYYISYEDFTKYIDKERIEEKDIKCIGCAVSDILHKNGYPLQKVTVRIISFPEESFNCISSGNIDKIVFLTGTVVRIGPKRPLISHLLFECNKCKEVIVIENNVFRQPKTCTNCKSKSFSFIYEQLKNKIRDVQEIKIQEINNQITEKVNIPAMIECTLLDDFVGSLIPGDVVQLCGIIKAKQEGEEMYKLVIQANNIFLLKNKIEAFNSIALESDYCNFKKISNTENIMASFIHSLYPKIFGNEIILCGLVISLFGGTRKYAGESKVRSEIHLLIIGDPGLGKSKMLTNTNKILPKSTYVSGNLTTTAGLTISLMHDSVSGDYVVDAGALVISDNGICCIDEFDKIDNPAALLEAMEDQHVSVAKGGVICSVPTKPTVIAANNPKYGHYEKNTDLNSNLVFDQQLLSRFDLIFILLDNFANNDVKRRKTDILTLIRNDSFTNLLLKSDDIEIFPLELLRKYILYARSAVHPVLSKNAKGKIEDYFSGLKNKENGTVRDLEALIRIAEARAKIELRSIATENDADFAITLFKKSMFKEEVNQKPKKLSSMAQIKLKLIKYNRSQFTQKELEEMIEDSGTNQPSEKIIDLLNNQGFLIKKGKDQYQICM</sequence>
<dbReference type="GO" id="GO:0017116">
    <property type="term" value="F:single-stranded DNA helicase activity"/>
    <property type="evidence" value="ECO:0007669"/>
    <property type="project" value="TreeGrafter"/>
</dbReference>
<evidence type="ECO:0000313" key="10">
    <source>
        <dbReference type="EMBL" id="EPR78938.1"/>
    </source>
</evidence>
<dbReference type="SUPFAM" id="SSF50249">
    <property type="entry name" value="Nucleic acid-binding proteins"/>
    <property type="match status" value="1"/>
</dbReference>
<keyword evidence="7" id="KW-0539">Nucleus</keyword>
<evidence type="ECO:0000256" key="8">
    <source>
        <dbReference type="RuleBase" id="RU004070"/>
    </source>
</evidence>
<dbReference type="EMBL" id="ATCN01000473">
    <property type="protein sequence ID" value="EPR78938.1"/>
    <property type="molecule type" value="Genomic_DNA"/>
</dbReference>
<dbReference type="Gene3D" id="2.40.50.140">
    <property type="entry name" value="Nucleic acid-binding proteins"/>
    <property type="match status" value="1"/>
</dbReference>
<dbReference type="PRINTS" id="PR01657">
    <property type="entry name" value="MCMFAMILY"/>
</dbReference>
<dbReference type="SUPFAM" id="SSF52540">
    <property type="entry name" value="P-loop containing nucleoside triphosphate hydrolases"/>
    <property type="match status" value="1"/>
</dbReference>
<dbReference type="GO" id="GO:0031261">
    <property type="term" value="C:DNA replication preinitiation complex"/>
    <property type="evidence" value="ECO:0007669"/>
    <property type="project" value="UniProtKB-ARBA"/>
</dbReference>
<evidence type="ECO:0000256" key="6">
    <source>
        <dbReference type="ARBA" id="ARBA00023125"/>
    </source>
</evidence>